<feature type="region of interest" description="Disordered" evidence="23">
    <location>
        <begin position="235"/>
        <end position="318"/>
    </location>
</feature>
<evidence type="ECO:0000256" key="18">
    <source>
        <dbReference type="ARBA" id="ARBA00023242"/>
    </source>
</evidence>
<dbReference type="PROSITE" id="PS50053">
    <property type="entry name" value="UBIQUITIN_2"/>
    <property type="match status" value="1"/>
</dbReference>
<evidence type="ECO:0000256" key="5">
    <source>
        <dbReference type="ARBA" id="ARBA00021614"/>
    </source>
</evidence>
<evidence type="ECO:0000256" key="19">
    <source>
        <dbReference type="ARBA" id="ARBA00029739"/>
    </source>
</evidence>
<evidence type="ECO:0000256" key="2">
    <source>
        <dbReference type="ARBA" id="ARBA00004123"/>
    </source>
</evidence>
<reference evidence="26" key="3">
    <citation type="submission" date="2018-07" db="EMBL/GenBank/DDBJ databases">
        <authorList>
            <person name="Mckenzie S.K."/>
            <person name="Kronauer D.J.C."/>
        </authorList>
    </citation>
    <scope>NUCLEOTIDE SEQUENCE</scope>
    <source>
        <strain evidence="26">Clonal line C1</strain>
    </source>
</reference>
<dbReference type="InterPro" id="IPR019954">
    <property type="entry name" value="Ubiquitin_CS"/>
</dbReference>
<evidence type="ECO:0000256" key="17">
    <source>
        <dbReference type="ARBA" id="ARBA00023186"/>
    </source>
</evidence>
<sequence length="1221" mass="132582">MIDLTVKTLDSQNHVFSLDDDQITVRGFKEHIAEAVAVPADSQRLIYCGRVLQDEKKLNDYDVNGKVIHLVQRAPPQPGQHGSDGGQTPGQNNRQGWQNPQRPQYRVTRAQMHGNAMYLGAMSVPAEIVEGHGIPQLSNSLSGSRLNHAGRMLDRISELIDRLDDPNAPPLHPTPSELNQPTAPQQPAQHQQESDVEQNDGNDGAVRFAEAAVAAITAALSAAGARGVTLLRGNNYNGPSTRSTSDANENQSDAESQSQSQSEPQAQQPPSQPQTQPQAQQSQQQQQPQQAPPPSAETGASSMNAGQNRRAQQQDLPRPPQMAGLLQRLSNVQERMRPYLERYIMLMLLDPSLPPGPGPNTVEESQRIVDGVSEVLHLMSHCCHALSDIIVDMSQPPPRNLRCRPIIVQHSAILQPGIPIQVEAHISLNGRGTNNNNSSDEATESGNQQAQSENAESTTTSPRVSTEESNQERESESTAQSQAERPQQEQGQSPFGTVFNLPNNVEVLMEVSNVDGGSGNEQNAGNENNNNGNARRTNVFPFGTAPPPYFMRNFMQAVAGAHMMHGGIATTNISTRSTPVTTVAAQQGIPASAMDSGTTNAGQSTQARSNSGTHPTTATQTRSTSRPHVFHHHAHPMGLGMSIGLGLDFDPYLPCNSHHVYRTPASTAPSGGAATAGVTTSSQTTTRTMPTTTADAQNQTATTSTTTTSATNATSATNTETANNTPFVNMLQQILSQSAGGQTQSNISINSNALNLLASLGNMIQMFGSNIHVWDTGFVNNSSMGSAVTLADLFSRPEGPGLSLDIFTSNLSGRGSFLVDLFAVLAQNMTLDGLIRLRLGQSEPIARLRRPLQEFLQYTFPRASSTDLEPRVIERLLLQLQPHIRNLLASEEDTSGRSGSRIDIYATVESLIARHVKDILRILFDNSVDDARFGQEILNILIELCNQICMVLRYSLRGGQAGLEAIALRFVSDVLIDGSNPPLRQWMLNGFIAQLRNYFLRIPQLPDSEIVPLLVYKDASSQQSSVSSASTRQSTQAQSQDEPMETETVEQQTVRESSVPEDREEIPETFPGHEALPSDWVPIIARDSVRQRRQLQQMQGVTTNSGVTTFSDAYLGGLPTKRRKLIEQQKPRLLVSPTPNHHSTIAASMERLVREGVGRAGVEEVEGAAVAVAADPAVRRAFGQAIRDCLNPCRYGTPDFPDPLRFPNATKYFADQERPPK</sequence>
<dbReference type="GO" id="GO:0031593">
    <property type="term" value="F:polyubiquitin modification-dependent protein binding"/>
    <property type="evidence" value="ECO:0007669"/>
    <property type="project" value="TreeGrafter"/>
</dbReference>
<evidence type="ECO:0000256" key="6">
    <source>
        <dbReference type="ARBA" id="ARBA00022448"/>
    </source>
</evidence>
<keyword evidence="8" id="KW-0964">Secreted</keyword>
<dbReference type="GO" id="GO:0002376">
    <property type="term" value="P:immune system process"/>
    <property type="evidence" value="ECO:0007669"/>
    <property type="project" value="UniProtKB-KW"/>
</dbReference>
<dbReference type="InterPro" id="IPR000626">
    <property type="entry name" value="Ubiquitin-like_dom"/>
</dbReference>
<feature type="region of interest" description="Disordered" evidence="23">
    <location>
        <begin position="1025"/>
        <end position="1077"/>
    </location>
</feature>
<feature type="compositionally biased region" description="Polar residues" evidence="23">
    <location>
        <begin position="477"/>
        <end position="499"/>
    </location>
</feature>
<protein>
    <recommendedName>
        <fullName evidence="5">Large proline-rich protein BAG6</fullName>
    </recommendedName>
    <alternativeName>
        <fullName evidence="20">BCL2-associated athanogene 6</fullName>
    </alternativeName>
    <alternativeName>
        <fullName evidence="19">HLA-B-associated transcript 3</fullName>
    </alternativeName>
</protein>
<dbReference type="EMBL" id="KK107078">
    <property type="protein sequence ID" value="EZA60343.1"/>
    <property type="molecule type" value="Genomic_DNA"/>
</dbReference>
<evidence type="ECO:0000256" key="16">
    <source>
        <dbReference type="ARBA" id="ARBA00022990"/>
    </source>
</evidence>
<evidence type="ECO:0000256" key="21">
    <source>
        <dbReference type="ARBA" id="ARBA00046003"/>
    </source>
</evidence>
<keyword evidence="12" id="KW-0221">Differentiation</keyword>
<accession>A0A026WWX7</accession>
<comment type="subunit">
    <text evidence="22">Component of the BAG6/BAT3 complex, also named BAT3 complex, at least composed of BAG6, UBL4A and GET4/TRC35. Interacts with GET4; the interaction is direct and localizes BAG6 in the cytosol. Interacts with UBL4A; the interaction is direct and required for UBL4A protein stability. Interacts with AIFM1. Interacts with HSPA2. Interacts with CTCFL. Interacts with p300/EP300. Interacts (via ubiquitin-like domain) with RNF126; required for BAG6-dependent ubiquitination of proteins mislocalized to the cytosol. Interacts (via ubiquitin-like domain) with SGTA; SGTA competes with RNF126 by binding the same region of BAG6, thereby promoting deubiquitination of BAG6-target proteins and rescuing them from degradation. Interacts with ricin A chain. Interacts with VCP and AMFR; both form the VCP/p97-AMFR/gp78 complex. Interacts with SYVN1. Interacts with USP13; the interaction is direct and may mediate UBL4A deubiquitination. Interacts with ZFAND2B. Interacts with KPNA2. Interacts with UBQLN4.</text>
</comment>
<dbReference type="GO" id="GO:0030154">
    <property type="term" value="P:cell differentiation"/>
    <property type="evidence" value="ECO:0007669"/>
    <property type="project" value="UniProtKB-KW"/>
</dbReference>
<evidence type="ECO:0000256" key="3">
    <source>
        <dbReference type="ARBA" id="ARBA00004514"/>
    </source>
</evidence>
<evidence type="ECO:0000256" key="12">
    <source>
        <dbReference type="ARBA" id="ARBA00022782"/>
    </source>
</evidence>
<keyword evidence="14" id="KW-0391">Immunity</keyword>
<evidence type="ECO:0000313" key="26">
    <source>
        <dbReference type="EMBL" id="RLU16488.1"/>
    </source>
</evidence>
<gene>
    <name evidence="26" type="ORF">DMN91_010556</name>
    <name evidence="25" type="ORF">X777_13432</name>
</gene>
<keyword evidence="17" id="KW-0143">Chaperone</keyword>
<dbReference type="InterPro" id="IPR021925">
    <property type="entry name" value="BAG6"/>
</dbReference>
<dbReference type="Proteomes" id="UP000053097">
    <property type="component" value="Unassembled WGS sequence"/>
</dbReference>
<keyword evidence="13" id="KW-0156">Chromatin regulator</keyword>
<feature type="compositionally biased region" description="Polar residues" evidence="23">
    <location>
        <begin position="89"/>
        <end position="102"/>
    </location>
</feature>
<evidence type="ECO:0000313" key="28">
    <source>
        <dbReference type="Proteomes" id="UP000279307"/>
    </source>
</evidence>
<keyword evidence="11" id="KW-0677">Repeat</keyword>
<keyword evidence="10" id="KW-0053">Apoptosis</keyword>
<dbReference type="OrthoDB" id="1885901at2759"/>
<dbReference type="GO" id="GO:0036503">
    <property type="term" value="P:ERAD pathway"/>
    <property type="evidence" value="ECO:0007669"/>
    <property type="project" value="TreeGrafter"/>
</dbReference>
<feature type="compositionally biased region" description="Polar residues" evidence="23">
    <location>
        <begin position="430"/>
        <end position="468"/>
    </location>
</feature>
<feature type="region of interest" description="Disordered" evidence="23">
    <location>
        <begin position="429"/>
        <end position="499"/>
    </location>
</feature>
<keyword evidence="18" id="KW-0539">Nucleus</keyword>
<dbReference type="GO" id="GO:0005576">
    <property type="term" value="C:extracellular region"/>
    <property type="evidence" value="ECO:0007669"/>
    <property type="project" value="UniProtKB-SubCell"/>
</dbReference>
<dbReference type="GO" id="GO:0071818">
    <property type="term" value="C:BAT3 complex"/>
    <property type="evidence" value="ECO:0007669"/>
    <property type="project" value="TreeGrafter"/>
</dbReference>
<dbReference type="AlphaFoldDB" id="A0A026WWX7"/>
<evidence type="ECO:0000256" key="10">
    <source>
        <dbReference type="ARBA" id="ARBA00022703"/>
    </source>
</evidence>
<evidence type="ECO:0000313" key="25">
    <source>
        <dbReference type="EMBL" id="EZA60343.1"/>
    </source>
</evidence>
<dbReference type="STRING" id="2015173.A0A026WWX7"/>
<evidence type="ECO:0000313" key="27">
    <source>
        <dbReference type="Proteomes" id="UP000053097"/>
    </source>
</evidence>
<dbReference type="PROSITE" id="PS00299">
    <property type="entry name" value="UBIQUITIN_1"/>
    <property type="match status" value="1"/>
</dbReference>
<evidence type="ECO:0000259" key="24">
    <source>
        <dbReference type="PROSITE" id="PS50053"/>
    </source>
</evidence>
<dbReference type="EMBL" id="QOIP01000011">
    <property type="protein sequence ID" value="RLU16488.1"/>
    <property type="molecule type" value="Genomic_DNA"/>
</dbReference>
<evidence type="ECO:0000256" key="9">
    <source>
        <dbReference type="ARBA" id="ARBA00022553"/>
    </source>
</evidence>
<comment type="subcellular location">
    <subcellularLocation>
        <location evidence="3">Cytoplasm</location>
        <location evidence="3">Cytosol</location>
    </subcellularLocation>
    <subcellularLocation>
        <location evidence="2">Nucleus</location>
    </subcellularLocation>
    <subcellularLocation>
        <location evidence="4">Secreted</location>
        <location evidence="4">Extracellular exosome</location>
    </subcellularLocation>
</comment>
<dbReference type="Pfam" id="PF00240">
    <property type="entry name" value="ubiquitin"/>
    <property type="match status" value="1"/>
</dbReference>
<feature type="region of interest" description="Disordered" evidence="23">
    <location>
        <begin position="592"/>
        <end position="627"/>
    </location>
</feature>
<feature type="compositionally biased region" description="Low complexity" evidence="23">
    <location>
        <begin position="1025"/>
        <end position="1040"/>
    </location>
</feature>
<feature type="region of interest" description="Disordered" evidence="23">
    <location>
        <begin position="513"/>
        <end position="537"/>
    </location>
</feature>
<evidence type="ECO:0000256" key="22">
    <source>
        <dbReference type="ARBA" id="ARBA00046936"/>
    </source>
</evidence>
<reference evidence="25 27" key="1">
    <citation type="journal article" date="2014" name="Curr. Biol.">
        <title>The genome of the clonal raider ant Cerapachys biroi.</title>
        <authorList>
            <person name="Oxley P.R."/>
            <person name="Ji L."/>
            <person name="Fetter-Pruneda I."/>
            <person name="McKenzie S.K."/>
            <person name="Li C."/>
            <person name="Hu H."/>
            <person name="Zhang G."/>
            <person name="Kronauer D.J."/>
        </authorList>
    </citation>
    <scope>NUCLEOTIDE SEQUENCE [LARGE SCALE GENOMIC DNA]</scope>
</reference>
<evidence type="ECO:0000256" key="23">
    <source>
        <dbReference type="SAM" id="MobiDB-lite"/>
    </source>
</evidence>
<feature type="domain" description="Ubiquitin-like" evidence="24">
    <location>
        <begin position="2"/>
        <end position="64"/>
    </location>
</feature>
<keyword evidence="15" id="KW-0744">Spermatogenesis</keyword>
<organism evidence="25 27">
    <name type="scientific">Ooceraea biroi</name>
    <name type="common">Clonal raider ant</name>
    <name type="synonym">Cerapachys biroi</name>
    <dbReference type="NCBI Taxonomy" id="2015173"/>
    <lineage>
        <taxon>Eukaryota</taxon>
        <taxon>Metazoa</taxon>
        <taxon>Ecdysozoa</taxon>
        <taxon>Arthropoda</taxon>
        <taxon>Hexapoda</taxon>
        <taxon>Insecta</taxon>
        <taxon>Pterygota</taxon>
        <taxon>Neoptera</taxon>
        <taxon>Endopterygota</taxon>
        <taxon>Hymenoptera</taxon>
        <taxon>Apocrita</taxon>
        <taxon>Aculeata</taxon>
        <taxon>Formicoidea</taxon>
        <taxon>Formicidae</taxon>
        <taxon>Dorylinae</taxon>
        <taxon>Ooceraea</taxon>
    </lineage>
</organism>
<dbReference type="GO" id="GO:0006325">
    <property type="term" value="P:chromatin organization"/>
    <property type="evidence" value="ECO:0007669"/>
    <property type="project" value="UniProtKB-KW"/>
</dbReference>
<dbReference type="GO" id="GO:0007283">
    <property type="term" value="P:spermatogenesis"/>
    <property type="evidence" value="ECO:0007669"/>
    <property type="project" value="UniProtKB-KW"/>
</dbReference>
<feature type="compositionally biased region" description="Low complexity" evidence="23">
    <location>
        <begin position="251"/>
        <end position="289"/>
    </location>
</feature>
<evidence type="ECO:0000256" key="20">
    <source>
        <dbReference type="ARBA" id="ARBA00030033"/>
    </source>
</evidence>
<keyword evidence="16" id="KW-0007">Acetylation</keyword>
<dbReference type="GO" id="GO:0005634">
    <property type="term" value="C:nucleus"/>
    <property type="evidence" value="ECO:0007669"/>
    <property type="project" value="UniProtKB-SubCell"/>
</dbReference>
<keyword evidence="9" id="KW-0597">Phosphoprotein</keyword>
<dbReference type="GO" id="GO:0051787">
    <property type="term" value="F:misfolded protein binding"/>
    <property type="evidence" value="ECO:0007669"/>
    <property type="project" value="TreeGrafter"/>
</dbReference>
<dbReference type="OMA" id="NRITVAM"/>
<dbReference type="Proteomes" id="UP000279307">
    <property type="component" value="Chromosome 11"/>
</dbReference>
<evidence type="ECO:0000256" key="14">
    <source>
        <dbReference type="ARBA" id="ARBA00022859"/>
    </source>
</evidence>
<evidence type="ECO:0000256" key="1">
    <source>
        <dbReference type="ARBA" id="ARBA00002067"/>
    </source>
</evidence>
<dbReference type="SUPFAM" id="SSF54236">
    <property type="entry name" value="Ubiquitin-like"/>
    <property type="match status" value="1"/>
</dbReference>
<evidence type="ECO:0000256" key="11">
    <source>
        <dbReference type="ARBA" id="ARBA00022737"/>
    </source>
</evidence>
<evidence type="ECO:0000256" key="13">
    <source>
        <dbReference type="ARBA" id="ARBA00022853"/>
    </source>
</evidence>
<evidence type="ECO:0000256" key="15">
    <source>
        <dbReference type="ARBA" id="ARBA00022871"/>
    </source>
</evidence>
<feature type="region of interest" description="Disordered" evidence="23">
    <location>
        <begin position="162"/>
        <end position="202"/>
    </location>
</feature>
<keyword evidence="7" id="KW-0963">Cytoplasm</keyword>
<dbReference type="PANTHER" id="PTHR15204:SF0">
    <property type="entry name" value="LARGE PROLINE-RICH PROTEIN BAG6"/>
    <property type="match status" value="1"/>
</dbReference>
<feature type="compositionally biased region" description="Polar residues" evidence="23">
    <location>
        <begin position="595"/>
        <end position="626"/>
    </location>
</feature>
<proteinExistence type="predicted"/>
<feature type="compositionally biased region" description="Polar residues" evidence="23">
    <location>
        <begin position="298"/>
        <end position="315"/>
    </location>
</feature>
<feature type="region of interest" description="Disordered" evidence="23">
    <location>
        <begin position="73"/>
        <end position="102"/>
    </location>
</feature>
<dbReference type="GO" id="GO:0006915">
    <property type="term" value="P:apoptotic process"/>
    <property type="evidence" value="ECO:0007669"/>
    <property type="project" value="UniProtKB-KW"/>
</dbReference>
<feature type="compositionally biased region" description="Low complexity" evidence="23">
    <location>
        <begin position="180"/>
        <end position="191"/>
    </location>
</feature>
<evidence type="ECO:0000256" key="7">
    <source>
        <dbReference type="ARBA" id="ARBA00022490"/>
    </source>
</evidence>
<comment type="function">
    <text evidence="1">Released extracellularly via exosomes, it is a ligand of the natural killer/NK cells receptor NCR3 and stimulates NK cells cytotoxicity. It may thereby trigger NK cells cytotoxicity against neighboring tumor cells and immature myeloid dendritic cells (DC).</text>
</comment>
<name>A0A026WWX7_OOCBI</name>
<keyword evidence="6" id="KW-0813">Transport</keyword>
<dbReference type="InterPro" id="IPR029071">
    <property type="entry name" value="Ubiquitin-like_domsf"/>
</dbReference>
<reference evidence="26 28" key="2">
    <citation type="journal article" date="2018" name="Genome Res.">
        <title>The genomic architecture and molecular evolution of ant odorant receptors.</title>
        <authorList>
            <person name="McKenzie S.K."/>
            <person name="Kronauer D.J.C."/>
        </authorList>
    </citation>
    <scope>NUCLEOTIDE SEQUENCE [LARGE SCALE GENOMIC DNA]</scope>
    <source>
        <strain evidence="26">Clonal line C1</strain>
    </source>
</reference>
<dbReference type="Pfam" id="PF12057">
    <property type="entry name" value="BAG6"/>
    <property type="match status" value="1"/>
</dbReference>
<feature type="compositionally biased region" description="Polar residues" evidence="23">
    <location>
        <begin position="235"/>
        <end position="250"/>
    </location>
</feature>
<dbReference type="PANTHER" id="PTHR15204">
    <property type="entry name" value="LARGE PROLINE-RICH PROTEIN BAG6"/>
    <property type="match status" value="1"/>
</dbReference>
<comment type="function">
    <text evidence="21">Involved in DNA damage-induced apoptosis: following DNA damage, accumulates in the nucleus and forms a complex with p300/EP300, enhancing p300/EP300-mediated p53/TP53 acetylation leading to increase p53/TP53 transcriptional activity. When nuclear, may also act as a component of some chromatin regulator complex that regulates histone 3 'Lys-4' dimethylation (H3K4me2).</text>
</comment>
<evidence type="ECO:0000256" key="8">
    <source>
        <dbReference type="ARBA" id="ARBA00022525"/>
    </source>
</evidence>
<dbReference type="Gene3D" id="3.10.20.90">
    <property type="entry name" value="Phosphatidylinositol 3-kinase Catalytic Subunit, Chain A, domain 1"/>
    <property type="match status" value="1"/>
</dbReference>
<dbReference type="SMART" id="SM00213">
    <property type="entry name" value="UBQ"/>
    <property type="match status" value="1"/>
</dbReference>
<feature type="compositionally biased region" description="Low complexity" evidence="23">
    <location>
        <begin position="520"/>
        <end position="534"/>
    </location>
</feature>
<evidence type="ECO:0000256" key="4">
    <source>
        <dbReference type="ARBA" id="ARBA00004550"/>
    </source>
</evidence>
<keyword evidence="27" id="KW-1185">Reference proteome</keyword>
<dbReference type="CDD" id="cd01809">
    <property type="entry name" value="Ubl_BAG6"/>
    <property type="match status" value="1"/>
</dbReference>
<feature type="region of interest" description="Disordered" evidence="23">
    <location>
        <begin position="665"/>
        <end position="723"/>
    </location>
</feature>